<evidence type="ECO:0000313" key="6">
    <source>
        <dbReference type="EMBL" id="KAL0252639.1"/>
    </source>
</evidence>
<evidence type="ECO:0000256" key="2">
    <source>
        <dbReference type="ARBA" id="ARBA00022490"/>
    </source>
</evidence>
<feature type="compositionally biased region" description="Low complexity" evidence="4">
    <location>
        <begin position="182"/>
        <end position="194"/>
    </location>
</feature>
<feature type="coiled-coil region" evidence="3">
    <location>
        <begin position="338"/>
        <end position="418"/>
    </location>
</feature>
<gene>
    <name evidence="6" type="ORF">I308_102031</name>
</gene>
<evidence type="ECO:0000313" key="7">
    <source>
        <dbReference type="Proteomes" id="UP000054399"/>
    </source>
</evidence>
<evidence type="ECO:0000259" key="5">
    <source>
        <dbReference type="Pfam" id="PF06657"/>
    </source>
</evidence>
<dbReference type="Proteomes" id="UP000054399">
    <property type="component" value="Unassembled WGS sequence"/>
</dbReference>
<evidence type="ECO:0000256" key="1">
    <source>
        <dbReference type="ARBA" id="ARBA00004496"/>
    </source>
</evidence>
<comment type="caution">
    <text evidence="6">The sequence shown here is derived from an EMBL/GenBank/DDBJ whole genome shotgun (WGS) entry which is preliminary data.</text>
</comment>
<dbReference type="RefSeq" id="XP_066615359.1">
    <property type="nucleotide sequence ID" value="XM_066756582.1"/>
</dbReference>
<feature type="region of interest" description="Disordered" evidence="4">
    <location>
        <begin position="75"/>
        <end position="110"/>
    </location>
</feature>
<feature type="region of interest" description="Disordered" evidence="4">
    <location>
        <begin position="229"/>
        <end position="263"/>
    </location>
</feature>
<dbReference type="Pfam" id="PF06657">
    <property type="entry name" value="Cep57_MT_bd"/>
    <property type="match status" value="1"/>
</dbReference>
<reference evidence="6" key="2">
    <citation type="submission" date="2024-01" db="EMBL/GenBank/DDBJ databases">
        <title>Comparative genomics of Cryptococcus and Kwoniella reveals pathogenesis evolution and contrasting modes of karyotype evolution via chromosome fusion or intercentromeric recombination.</title>
        <authorList>
            <person name="Coelho M.A."/>
            <person name="David-Palma M."/>
            <person name="Shea T."/>
            <person name="Bowers K."/>
            <person name="Mcginley-Smith S."/>
            <person name="Mohammad A.W."/>
            <person name="Gnirke A."/>
            <person name="Yurkov A.M."/>
            <person name="Nowrousian M."/>
            <person name="Sun S."/>
            <person name="Cuomo C.A."/>
            <person name="Heitman J."/>
        </authorList>
    </citation>
    <scope>NUCLEOTIDE SEQUENCE</scope>
    <source>
        <strain evidence="6">IND107</strain>
    </source>
</reference>
<protein>
    <recommendedName>
        <fullName evidence="5">Cep57 centrosome microtubule-binding domain-containing protein</fullName>
    </recommendedName>
</protein>
<accession>A0ABR3BZF5</accession>
<dbReference type="EMBL" id="ATAM02000003">
    <property type="protein sequence ID" value="KAL0252639.1"/>
    <property type="molecule type" value="Genomic_DNA"/>
</dbReference>
<feature type="domain" description="Cep57 centrosome microtubule-binding" evidence="5">
    <location>
        <begin position="658"/>
        <end position="728"/>
    </location>
</feature>
<organism evidence="6 7">
    <name type="scientific">Cryptococcus tetragattii IND107</name>
    <dbReference type="NCBI Taxonomy" id="1296105"/>
    <lineage>
        <taxon>Eukaryota</taxon>
        <taxon>Fungi</taxon>
        <taxon>Dikarya</taxon>
        <taxon>Basidiomycota</taxon>
        <taxon>Agaricomycotina</taxon>
        <taxon>Tremellomycetes</taxon>
        <taxon>Tremellales</taxon>
        <taxon>Cryptococcaceae</taxon>
        <taxon>Cryptococcus</taxon>
        <taxon>Cryptococcus gattii species complex</taxon>
    </lineage>
</organism>
<sequence>MDPLPIPPSYYDLERRHLEHTIDHDLHSLSLSSLHSSTSSSFRPPFHLHDYSHSFISSSSDLSLEYPRAQISGISARPNQGLNHGHSYGPSGTPRAAGRMNSRSNNFGGELNTSIGISPASTIGHHASEITLGTGAFKGRIPDTFVGAHDDQSFDPGRSLGRLVGELGRIIGDEEQPPIPDSPFRSRPLPSLSSAVKQTVDPSFTLSNGDKLLKHGGKTISKSNNVLHEQAQESGEQSRKKPLGPSTSYNISRTPATRKMTGKGKVDRLRMLQNESKKAESVPTLRKPDNLADVTGMTSLMATPAKGLIFDSLENNGDVGGMSAVNIPHTLATLHARLRALEMESSVSRRRVKELEAEVEKANQEMDFARRNGEKETRKSESEKSALEDLVGSLRANLARITLELEQHKALVVELRQADFSGHKNRDHSFSDPSMNQQIAALPQEIERLTEEIARLGCVVAEGIEVRRRTRGESTMNMEKAEMERLVKKVMEETSDFQRVKADVEKRKTAVDRSGKHELPIRIPLEPVNALFTSIPQSQDSNLVMAYNRSHSSPETSSPSHAKQHEPIQPLLLDLKKPSTPSTSHRRRQGKEESSTSSRSKPRSSSKTLDRSPHSPFPRIAGEDLEREFFSPSPKGILRMKKKAEIMQATDEMDPGKLAPQTVLARVIAELEGDFRHYKMVYSELADQYKLLDPASVSAKRHVLADHLREVIDLLELKAGQISDLYDLLAFEDKPIQGGGRNQKGRGAKSVDDVMRMVKASLGPEAWQRLNTDLKRGE</sequence>
<keyword evidence="7" id="KW-1185">Reference proteome</keyword>
<proteinExistence type="predicted"/>
<dbReference type="GeneID" id="91988889"/>
<name>A0ABR3BZF5_9TREE</name>
<keyword evidence="2" id="KW-0963">Cytoplasm</keyword>
<evidence type="ECO:0000256" key="4">
    <source>
        <dbReference type="SAM" id="MobiDB-lite"/>
    </source>
</evidence>
<reference evidence="6" key="1">
    <citation type="submission" date="2015-01" db="EMBL/GenBank/DDBJ databases">
        <authorList>
            <consortium name="The Broad Institute Genomics Platform"/>
            <person name="Cuomo C."/>
            <person name="Litvintseva A."/>
            <person name="Chen Y."/>
            <person name="Heitman J."/>
            <person name="Sun S."/>
            <person name="Springer D."/>
            <person name="Dromer F."/>
            <person name="Young S."/>
            <person name="Zeng Q."/>
            <person name="Gargeya S."/>
            <person name="Abouelleil A."/>
            <person name="Alvarado L."/>
            <person name="Chapman S.B."/>
            <person name="Gainer-Dewar J."/>
            <person name="Goldberg J."/>
            <person name="Griggs A."/>
            <person name="Gujja S."/>
            <person name="Hansen M."/>
            <person name="Howarth C."/>
            <person name="Imamovic A."/>
            <person name="Larimer J."/>
            <person name="Murphy C."/>
            <person name="Naylor J."/>
            <person name="Pearson M."/>
            <person name="Priest M."/>
            <person name="Roberts A."/>
            <person name="Saif S."/>
            <person name="Shea T."/>
            <person name="Sykes S."/>
            <person name="Wortman J."/>
            <person name="Nusbaum C."/>
            <person name="Birren B."/>
        </authorList>
    </citation>
    <scope>NUCLEOTIDE SEQUENCE</scope>
    <source>
        <strain evidence="6">IND107</strain>
    </source>
</reference>
<evidence type="ECO:0000256" key="3">
    <source>
        <dbReference type="SAM" id="Coils"/>
    </source>
</evidence>
<feature type="compositionally biased region" description="Polar residues" evidence="4">
    <location>
        <begin position="245"/>
        <end position="255"/>
    </location>
</feature>
<comment type="subcellular location">
    <subcellularLocation>
        <location evidence="1">Cytoplasm</location>
    </subcellularLocation>
</comment>
<keyword evidence="3" id="KW-0175">Coiled coil</keyword>
<feature type="compositionally biased region" description="Polar residues" evidence="4">
    <location>
        <begin position="101"/>
        <end position="110"/>
    </location>
</feature>
<dbReference type="InterPro" id="IPR024957">
    <property type="entry name" value="Cep57_MT-bd_dom"/>
</dbReference>
<feature type="region of interest" description="Disordered" evidence="4">
    <location>
        <begin position="171"/>
        <end position="196"/>
    </location>
</feature>
<feature type="compositionally biased region" description="Low complexity" evidence="4">
    <location>
        <begin position="595"/>
        <end position="607"/>
    </location>
</feature>
<feature type="region of interest" description="Disordered" evidence="4">
    <location>
        <begin position="572"/>
        <end position="625"/>
    </location>
</feature>